<proteinExistence type="predicted"/>
<keyword evidence="3" id="KW-1185">Reference proteome</keyword>
<evidence type="ECO:0000256" key="1">
    <source>
        <dbReference type="SAM" id="MobiDB-lite"/>
    </source>
</evidence>
<feature type="region of interest" description="Disordered" evidence="1">
    <location>
        <begin position="96"/>
        <end position="130"/>
    </location>
</feature>
<sequence>LGSVTNVRWGDDDVNNSVQLKRSIEDLQQMLINFTTLKGKKYGIKINETEGANLLTRYNCRTAINHKNAKKILSAALQRLTLETLFNEIEQYFKQKTKSSKDQTSTTPTSTTTTSNNNNSGSGDLKPKDPVDDVERDIIAYTYRLNYYIDKFRNHRQGTDDLTRITPIKIRQQVYAILGIRGFIKKHEAIPSTKSSNDDNNEAIESPPTSNEHSHYFIDSLVKKCLNIMAMHREIKYDAKMEQQYREETEAMVIEVVHLYLRLHTQEPIPEFRKFFSSGEEIHASLMSGPEVADDDSGEQVVEICSFPLIATQGNKVLCKAQVETRPVSTSFWKK</sequence>
<gene>
    <name evidence="2" type="ORF">ALEPTO_LOCUS10261</name>
</gene>
<dbReference type="Proteomes" id="UP000789508">
    <property type="component" value="Unassembled WGS sequence"/>
</dbReference>
<feature type="compositionally biased region" description="Low complexity" evidence="1">
    <location>
        <begin position="102"/>
        <end position="124"/>
    </location>
</feature>
<evidence type="ECO:0000313" key="2">
    <source>
        <dbReference type="EMBL" id="CAG8658736.1"/>
    </source>
</evidence>
<comment type="caution">
    <text evidence="2">The sequence shown here is derived from an EMBL/GenBank/DDBJ whole genome shotgun (WGS) entry which is preliminary data.</text>
</comment>
<dbReference type="AlphaFoldDB" id="A0A9N9DZB9"/>
<reference evidence="2" key="1">
    <citation type="submission" date="2021-06" db="EMBL/GenBank/DDBJ databases">
        <authorList>
            <person name="Kallberg Y."/>
            <person name="Tangrot J."/>
            <person name="Rosling A."/>
        </authorList>
    </citation>
    <scope>NUCLEOTIDE SEQUENCE</scope>
    <source>
        <strain evidence="2">FL130A</strain>
    </source>
</reference>
<organism evidence="2 3">
    <name type="scientific">Ambispora leptoticha</name>
    <dbReference type="NCBI Taxonomy" id="144679"/>
    <lineage>
        <taxon>Eukaryota</taxon>
        <taxon>Fungi</taxon>
        <taxon>Fungi incertae sedis</taxon>
        <taxon>Mucoromycota</taxon>
        <taxon>Glomeromycotina</taxon>
        <taxon>Glomeromycetes</taxon>
        <taxon>Archaeosporales</taxon>
        <taxon>Ambisporaceae</taxon>
        <taxon>Ambispora</taxon>
    </lineage>
</organism>
<dbReference type="EMBL" id="CAJVPS010010548">
    <property type="protein sequence ID" value="CAG8658736.1"/>
    <property type="molecule type" value="Genomic_DNA"/>
</dbReference>
<name>A0A9N9DZB9_9GLOM</name>
<feature type="non-terminal residue" evidence="2">
    <location>
        <position position="1"/>
    </location>
</feature>
<feature type="region of interest" description="Disordered" evidence="1">
    <location>
        <begin position="191"/>
        <end position="212"/>
    </location>
</feature>
<protein>
    <submittedName>
        <fullName evidence="2">6604_t:CDS:1</fullName>
    </submittedName>
</protein>
<dbReference type="OrthoDB" id="2391883at2759"/>
<evidence type="ECO:0000313" key="3">
    <source>
        <dbReference type="Proteomes" id="UP000789508"/>
    </source>
</evidence>
<accession>A0A9N9DZB9</accession>